<keyword evidence="14" id="KW-1185">Reference proteome</keyword>
<dbReference type="RefSeq" id="WP_092529290.1">
    <property type="nucleotide sequence ID" value="NZ_FOWW01000002.1"/>
</dbReference>
<accession>A0A1I5QA26</accession>
<dbReference type="GO" id="GO:0005524">
    <property type="term" value="F:ATP binding"/>
    <property type="evidence" value="ECO:0007669"/>
    <property type="project" value="UniProtKB-KW"/>
</dbReference>
<evidence type="ECO:0000256" key="5">
    <source>
        <dbReference type="ARBA" id="ARBA00022840"/>
    </source>
</evidence>
<feature type="domain" description="Glutamine amidotransferase type-2" evidence="12">
    <location>
        <begin position="2"/>
        <end position="217"/>
    </location>
</feature>
<proteinExistence type="inferred from homology"/>
<keyword evidence="7 9" id="KW-0315">Glutamine amidotransferase</keyword>
<keyword evidence="6 9" id="KW-0061">Asparagine biosynthesis</keyword>
<keyword evidence="9" id="KW-0028">Amino-acid biosynthesis</keyword>
<evidence type="ECO:0000256" key="9">
    <source>
        <dbReference type="PIRSR" id="PIRSR001589-1"/>
    </source>
</evidence>
<dbReference type="PANTHER" id="PTHR43284:SF1">
    <property type="entry name" value="ASPARAGINE SYNTHETASE"/>
    <property type="match status" value="1"/>
</dbReference>
<dbReference type="AlphaFoldDB" id="A0A1I5QA26"/>
<comment type="similarity">
    <text evidence="2">Belongs to the asparagine synthetase family.</text>
</comment>
<dbReference type="PANTHER" id="PTHR43284">
    <property type="entry name" value="ASPARAGINE SYNTHETASE (GLUTAMINE-HYDROLYZING)"/>
    <property type="match status" value="1"/>
</dbReference>
<evidence type="ECO:0000259" key="12">
    <source>
        <dbReference type="PROSITE" id="PS51278"/>
    </source>
</evidence>
<dbReference type="PIRSF" id="PIRSF001589">
    <property type="entry name" value="Asn_synthetase_glu-h"/>
    <property type="match status" value="1"/>
</dbReference>
<protein>
    <recommendedName>
        <fullName evidence="3">asparagine synthase (glutamine-hydrolyzing)</fullName>
        <ecNumber evidence="3">6.3.5.4</ecNumber>
    </recommendedName>
</protein>
<evidence type="ECO:0000313" key="13">
    <source>
        <dbReference type="EMBL" id="SFP42880.1"/>
    </source>
</evidence>
<feature type="active site" description="For GATase activity" evidence="9">
    <location>
        <position position="2"/>
    </location>
</feature>
<dbReference type="InterPro" id="IPR033738">
    <property type="entry name" value="AsnB_N"/>
</dbReference>
<feature type="binding site" evidence="10">
    <location>
        <begin position="378"/>
        <end position="379"/>
    </location>
    <ligand>
        <name>ATP</name>
        <dbReference type="ChEBI" id="CHEBI:30616"/>
    </ligand>
</feature>
<gene>
    <name evidence="13" type="ORF">SAMN05421810_102558</name>
</gene>
<dbReference type="STRING" id="587909.SAMN05421810_102558"/>
<dbReference type="CDD" id="cd00712">
    <property type="entry name" value="AsnB"/>
    <property type="match status" value="1"/>
</dbReference>
<dbReference type="Pfam" id="PF13537">
    <property type="entry name" value="GATase_7"/>
    <property type="match status" value="1"/>
</dbReference>
<dbReference type="GO" id="GO:0006529">
    <property type="term" value="P:asparagine biosynthetic process"/>
    <property type="evidence" value="ECO:0007669"/>
    <property type="project" value="UniProtKB-KW"/>
</dbReference>
<dbReference type="InterPro" id="IPR051786">
    <property type="entry name" value="ASN_synthetase/amidase"/>
</dbReference>
<evidence type="ECO:0000256" key="3">
    <source>
        <dbReference type="ARBA" id="ARBA00012737"/>
    </source>
</evidence>
<dbReference type="CDD" id="cd01991">
    <property type="entry name" value="Asn_synthase_B_C"/>
    <property type="match status" value="1"/>
</dbReference>
<dbReference type="NCBIfam" id="TIGR01536">
    <property type="entry name" value="asn_synth_AEB"/>
    <property type="match status" value="1"/>
</dbReference>
<evidence type="ECO:0000256" key="6">
    <source>
        <dbReference type="ARBA" id="ARBA00022888"/>
    </source>
</evidence>
<dbReference type="InterPro" id="IPR001962">
    <property type="entry name" value="Asn_synthase"/>
</dbReference>
<dbReference type="Gene3D" id="3.40.50.620">
    <property type="entry name" value="HUPs"/>
    <property type="match status" value="1"/>
</dbReference>
<dbReference type="PROSITE" id="PS51278">
    <property type="entry name" value="GATASE_TYPE_2"/>
    <property type="match status" value="1"/>
</dbReference>
<evidence type="ECO:0000313" key="14">
    <source>
        <dbReference type="Proteomes" id="UP000198727"/>
    </source>
</evidence>
<dbReference type="OrthoDB" id="9763290at2"/>
<sequence>MCGIVGWLDFARDLRREQDVLDTMTDTMADRGPDDRGTWLSPHVALGHRRLAVIDVAGGAQPMTADVGPDGSPVVLVYSGEVYNFRELRAHLTQLGHRFSTRSDTEVVLRAYLEWGAGCVERLNGMFAFAVWDSVREKLLLARDRLGIKPLYYAPGPSGVLFASEPKGVLANPHFTPSLSLEALPILFNPRLALPGETPIDGLREVKPGHVVRIDRRGCYEYPYWRLVSREHTDDLATTVRTVRELLEDIVERQLVADVPRAAMLSGGLDSSAIAALAARSLARSGEGPLVTYSVRFDGEEENFRSTSLRPERDSPYAAMVARHIGADHVEVVLKAGDVAEAIPSARRARDLPSIGQFDASMYLMFAALRERSTVALSGEAADELFGGYPWFHDPGTVWRETFPWLGDAPRLTDCLAEDVRQELRPGELEADRYSTLRAQVPRLPGEDGVNARMREVLFFSSQGPLSMLLDRKDRMSMAVGLEVRVPFCDHRLLEYVWNVPWSMKIADGREKSLLRMAVADLLPEDVLLRPKSAYPAMHDPAHDDAIRAAARDMVDDCSSPLWELLDRHKVLELTDRRAPTMTHASTAHLLIPLVELDVWMREHRLSVA</sequence>
<evidence type="ECO:0000256" key="11">
    <source>
        <dbReference type="PIRSR" id="PIRSR001589-3"/>
    </source>
</evidence>
<comment type="pathway">
    <text evidence="1">Amino-acid biosynthesis; L-asparagine biosynthesis; L-asparagine from L-aspartate (L-Gln route): step 1/1.</text>
</comment>
<feature type="binding site" evidence="10">
    <location>
        <position position="295"/>
    </location>
    <ligand>
        <name>ATP</name>
        <dbReference type="ChEBI" id="CHEBI:30616"/>
    </ligand>
</feature>
<dbReference type="GO" id="GO:0004066">
    <property type="term" value="F:asparagine synthase (glutamine-hydrolyzing) activity"/>
    <property type="evidence" value="ECO:0007669"/>
    <property type="project" value="UniProtKB-EC"/>
</dbReference>
<dbReference type="SUPFAM" id="SSF52402">
    <property type="entry name" value="Adenine nucleotide alpha hydrolases-like"/>
    <property type="match status" value="1"/>
</dbReference>
<keyword evidence="4 10" id="KW-0547">Nucleotide-binding</keyword>
<feature type="binding site" evidence="10">
    <location>
        <position position="104"/>
    </location>
    <ligand>
        <name>L-glutamine</name>
        <dbReference type="ChEBI" id="CHEBI:58359"/>
    </ligand>
</feature>
<reference evidence="14" key="1">
    <citation type="submission" date="2016-10" db="EMBL/GenBank/DDBJ databases">
        <authorList>
            <person name="Varghese N."/>
            <person name="Submissions S."/>
        </authorList>
    </citation>
    <scope>NUCLEOTIDE SEQUENCE [LARGE SCALE GENOMIC DNA]</scope>
    <source>
        <strain evidence="14">CGMCC 4.5579</strain>
    </source>
</reference>
<dbReference type="Proteomes" id="UP000198727">
    <property type="component" value="Unassembled WGS sequence"/>
</dbReference>
<dbReference type="GO" id="GO:0005829">
    <property type="term" value="C:cytosol"/>
    <property type="evidence" value="ECO:0007669"/>
    <property type="project" value="TreeGrafter"/>
</dbReference>
<dbReference type="EC" id="6.3.5.4" evidence="3"/>
<keyword evidence="5 10" id="KW-0067">ATP-binding</keyword>
<dbReference type="SUPFAM" id="SSF56235">
    <property type="entry name" value="N-terminal nucleophile aminohydrolases (Ntn hydrolases)"/>
    <property type="match status" value="1"/>
</dbReference>
<dbReference type="Gene3D" id="3.60.20.10">
    <property type="entry name" value="Glutamine Phosphoribosylpyrophosphate, subunit 1, domain 1"/>
    <property type="match status" value="1"/>
</dbReference>
<dbReference type="Pfam" id="PF00733">
    <property type="entry name" value="Asn_synthase"/>
    <property type="match status" value="1"/>
</dbReference>
<name>A0A1I5QA26_9PSEU</name>
<comment type="catalytic activity">
    <reaction evidence="8">
        <text>L-aspartate + L-glutamine + ATP + H2O = L-asparagine + L-glutamate + AMP + diphosphate + H(+)</text>
        <dbReference type="Rhea" id="RHEA:12228"/>
        <dbReference type="ChEBI" id="CHEBI:15377"/>
        <dbReference type="ChEBI" id="CHEBI:15378"/>
        <dbReference type="ChEBI" id="CHEBI:29985"/>
        <dbReference type="ChEBI" id="CHEBI:29991"/>
        <dbReference type="ChEBI" id="CHEBI:30616"/>
        <dbReference type="ChEBI" id="CHEBI:33019"/>
        <dbReference type="ChEBI" id="CHEBI:58048"/>
        <dbReference type="ChEBI" id="CHEBI:58359"/>
        <dbReference type="ChEBI" id="CHEBI:456215"/>
        <dbReference type="EC" id="6.3.5.4"/>
    </reaction>
</comment>
<evidence type="ECO:0000256" key="2">
    <source>
        <dbReference type="ARBA" id="ARBA00005752"/>
    </source>
</evidence>
<dbReference type="InterPro" id="IPR006426">
    <property type="entry name" value="Asn_synth_AEB"/>
</dbReference>
<evidence type="ECO:0000256" key="1">
    <source>
        <dbReference type="ARBA" id="ARBA00005187"/>
    </source>
</evidence>
<feature type="site" description="Important for beta-aspartyl-AMP intermediate formation" evidence="11">
    <location>
        <position position="380"/>
    </location>
</feature>
<organism evidence="13 14">
    <name type="scientific">Amycolatopsis arida</name>
    <dbReference type="NCBI Taxonomy" id="587909"/>
    <lineage>
        <taxon>Bacteria</taxon>
        <taxon>Bacillati</taxon>
        <taxon>Actinomycetota</taxon>
        <taxon>Actinomycetes</taxon>
        <taxon>Pseudonocardiales</taxon>
        <taxon>Pseudonocardiaceae</taxon>
        <taxon>Amycolatopsis</taxon>
    </lineage>
</organism>
<evidence type="ECO:0000256" key="4">
    <source>
        <dbReference type="ARBA" id="ARBA00022741"/>
    </source>
</evidence>
<dbReference type="EMBL" id="FOWW01000002">
    <property type="protein sequence ID" value="SFP42880.1"/>
    <property type="molecule type" value="Genomic_DNA"/>
</dbReference>
<dbReference type="InterPro" id="IPR029055">
    <property type="entry name" value="Ntn_hydrolases_N"/>
</dbReference>
<evidence type="ECO:0000256" key="7">
    <source>
        <dbReference type="ARBA" id="ARBA00022962"/>
    </source>
</evidence>
<evidence type="ECO:0000256" key="8">
    <source>
        <dbReference type="ARBA" id="ARBA00048741"/>
    </source>
</evidence>
<dbReference type="InterPro" id="IPR014729">
    <property type="entry name" value="Rossmann-like_a/b/a_fold"/>
</dbReference>
<evidence type="ECO:0000256" key="10">
    <source>
        <dbReference type="PIRSR" id="PIRSR001589-2"/>
    </source>
</evidence>
<dbReference type="InterPro" id="IPR017932">
    <property type="entry name" value="GATase_2_dom"/>
</dbReference>